<comment type="caution">
    <text evidence="3">The sequence shown here is derived from an EMBL/GenBank/DDBJ whole genome shotgun (WGS) entry which is preliminary data.</text>
</comment>
<feature type="domain" description="PGG" evidence="2">
    <location>
        <begin position="3"/>
        <end position="72"/>
    </location>
</feature>
<sequence length="120" mass="13337">METRTAFDVFSITSLVALCLSVTALVFFLAIITSRCQEHDFKTNLPRKLLMGLTSLFASIAAMLVSFCAGHTFILREKLRLAAVPIYAIACVPVTFFAVAQLPLYFDLMWAACRKVPLRS</sequence>
<dbReference type="PANTHER" id="PTHR24177:SF470">
    <property type="entry name" value="ANKYRIN REPEAT PROTEIN"/>
    <property type="match status" value="1"/>
</dbReference>
<dbReference type="AlphaFoldDB" id="A0AAW2QLA2"/>
<evidence type="ECO:0000256" key="1">
    <source>
        <dbReference type="SAM" id="Phobius"/>
    </source>
</evidence>
<keyword evidence="1" id="KW-1133">Transmembrane helix</keyword>
<accession>A0AAW2QLA2</accession>
<dbReference type="PANTHER" id="PTHR24177">
    <property type="entry name" value="CASKIN"/>
    <property type="match status" value="1"/>
</dbReference>
<proteinExistence type="predicted"/>
<evidence type="ECO:0000313" key="3">
    <source>
        <dbReference type="EMBL" id="KAL0368599.1"/>
    </source>
</evidence>
<gene>
    <name evidence="3" type="ORF">Scaly_1078800</name>
</gene>
<dbReference type="EMBL" id="JACGWM010000006">
    <property type="protein sequence ID" value="KAL0368599.1"/>
    <property type="molecule type" value="Genomic_DNA"/>
</dbReference>
<feature type="transmembrane region" description="Helical" evidence="1">
    <location>
        <begin position="86"/>
        <end position="106"/>
    </location>
</feature>
<reference evidence="3" key="1">
    <citation type="submission" date="2020-06" db="EMBL/GenBank/DDBJ databases">
        <authorList>
            <person name="Li T."/>
            <person name="Hu X."/>
            <person name="Zhang T."/>
            <person name="Song X."/>
            <person name="Zhang H."/>
            <person name="Dai N."/>
            <person name="Sheng W."/>
            <person name="Hou X."/>
            <person name="Wei L."/>
        </authorList>
    </citation>
    <scope>NUCLEOTIDE SEQUENCE</scope>
    <source>
        <strain evidence="3">KEN8</strain>
        <tissue evidence="3">Leaf</tissue>
    </source>
</reference>
<reference evidence="3" key="2">
    <citation type="journal article" date="2024" name="Plant">
        <title>Genomic evolution and insights into agronomic trait innovations of Sesamum species.</title>
        <authorList>
            <person name="Miao H."/>
            <person name="Wang L."/>
            <person name="Qu L."/>
            <person name="Liu H."/>
            <person name="Sun Y."/>
            <person name="Le M."/>
            <person name="Wang Q."/>
            <person name="Wei S."/>
            <person name="Zheng Y."/>
            <person name="Lin W."/>
            <person name="Duan Y."/>
            <person name="Cao H."/>
            <person name="Xiong S."/>
            <person name="Wang X."/>
            <person name="Wei L."/>
            <person name="Li C."/>
            <person name="Ma Q."/>
            <person name="Ju M."/>
            <person name="Zhao R."/>
            <person name="Li G."/>
            <person name="Mu C."/>
            <person name="Tian Q."/>
            <person name="Mei H."/>
            <person name="Zhang T."/>
            <person name="Gao T."/>
            <person name="Zhang H."/>
        </authorList>
    </citation>
    <scope>NUCLEOTIDE SEQUENCE</scope>
    <source>
        <strain evidence="3">KEN8</strain>
    </source>
</reference>
<name>A0AAW2QLA2_9LAMI</name>
<keyword evidence="1" id="KW-0812">Transmembrane</keyword>
<evidence type="ECO:0000259" key="2">
    <source>
        <dbReference type="Pfam" id="PF13962"/>
    </source>
</evidence>
<dbReference type="InterPro" id="IPR026961">
    <property type="entry name" value="PGG_dom"/>
</dbReference>
<dbReference type="Pfam" id="PF13962">
    <property type="entry name" value="PGG"/>
    <property type="match status" value="1"/>
</dbReference>
<protein>
    <recommendedName>
        <fullName evidence="2">PGG domain-containing protein</fullName>
    </recommendedName>
</protein>
<organism evidence="3">
    <name type="scientific">Sesamum calycinum</name>
    <dbReference type="NCBI Taxonomy" id="2727403"/>
    <lineage>
        <taxon>Eukaryota</taxon>
        <taxon>Viridiplantae</taxon>
        <taxon>Streptophyta</taxon>
        <taxon>Embryophyta</taxon>
        <taxon>Tracheophyta</taxon>
        <taxon>Spermatophyta</taxon>
        <taxon>Magnoliopsida</taxon>
        <taxon>eudicotyledons</taxon>
        <taxon>Gunneridae</taxon>
        <taxon>Pentapetalae</taxon>
        <taxon>asterids</taxon>
        <taxon>lamiids</taxon>
        <taxon>Lamiales</taxon>
        <taxon>Pedaliaceae</taxon>
        <taxon>Sesamum</taxon>
    </lineage>
</organism>
<keyword evidence="1" id="KW-0472">Membrane</keyword>
<feature type="transmembrane region" description="Helical" evidence="1">
    <location>
        <begin position="53"/>
        <end position="74"/>
    </location>
</feature>
<feature type="transmembrane region" description="Helical" evidence="1">
    <location>
        <begin position="12"/>
        <end position="32"/>
    </location>
</feature>
<dbReference type="GO" id="GO:0016020">
    <property type="term" value="C:membrane"/>
    <property type="evidence" value="ECO:0007669"/>
    <property type="project" value="TreeGrafter"/>
</dbReference>